<dbReference type="PANTHER" id="PTHR22946:SF12">
    <property type="entry name" value="CONIDIAL PIGMENT BIOSYNTHESIS PROTEIN AYG1 (AFU_ORTHOLOGUE AFUA_2G17550)"/>
    <property type="match status" value="1"/>
</dbReference>
<evidence type="ECO:0000256" key="1">
    <source>
        <dbReference type="ARBA" id="ARBA00022801"/>
    </source>
</evidence>
<name>A0A0C3C4P0_OIDMZ</name>
<dbReference type="EMBL" id="KN832892">
    <property type="protein sequence ID" value="KIM93873.1"/>
    <property type="molecule type" value="Genomic_DNA"/>
</dbReference>
<dbReference type="Gene3D" id="3.40.50.1820">
    <property type="entry name" value="alpha/beta hydrolase"/>
    <property type="match status" value="1"/>
</dbReference>
<dbReference type="PANTHER" id="PTHR22946">
    <property type="entry name" value="DIENELACTONE HYDROLASE DOMAIN-CONTAINING PROTEIN-RELATED"/>
    <property type="match status" value="1"/>
</dbReference>
<protein>
    <recommendedName>
        <fullName evidence="4">AB hydrolase-1 domain-containing protein</fullName>
    </recommendedName>
</protein>
<dbReference type="Proteomes" id="UP000054321">
    <property type="component" value="Unassembled WGS sequence"/>
</dbReference>
<sequence length="405" mass="44852">MPPLIKHFFPRNESFGFEALRAAGYSNSGGADVAEVIAICSRIPSGDEDAWLREWKAAGDRAATNAKMSLAKANTPAARDAFLRASNYYRTAEFYRRVDPFNDELSKSLDKLGRTSFCAATDLMPYVTKSVSIPYEGTTLPGILMRPDRSDQPGPIFILNGGYDSTKEEVAYSVGASALELGASVLAFDGPGQGQALREQRLFFRHDWENVITPVIDYALAQPFVNKDKIVLLGLSMGGYLVARAAAFEHRAAAIVLNDGIYDFGSAFRNKTPAIGRYLIKNGWDRTVNFVIHRMEQLDTGFKWGVSNGKWVFGLNSKVDVLRSVEKYTLKGVMENIKTPTLVLDALDDHFLKGQPRELFDRLTCEKEFVQLTREEGASAHCSVGANARLNQVVGDWLMDLLSRP</sequence>
<organism evidence="2 3">
    <name type="scientific">Oidiodendron maius (strain Zn)</name>
    <dbReference type="NCBI Taxonomy" id="913774"/>
    <lineage>
        <taxon>Eukaryota</taxon>
        <taxon>Fungi</taxon>
        <taxon>Dikarya</taxon>
        <taxon>Ascomycota</taxon>
        <taxon>Pezizomycotina</taxon>
        <taxon>Leotiomycetes</taxon>
        <taxon>Leotiomycetes incertae sedis</taxon>
        <taxon>Myxotrichaceae</taxon>
        <taxon>Oidiodendron</taxon>
    </lineage>
</organism>
<dbReference type="Pfam" id="PF06500">
    <property type="entry name" value="FrsA-like"/>
    <property type="match status" value="1"/>
</dbReference>
<dbReference type="GO" id="GO:0016787">
    <property type="term" value="F:hydrolase activity"/>
    <property type="evidence" value="ECO:0007669"/>
    <property type="project" value="UniProtKB-KW"/>
</dbReference>
<gene>
    <name evidence="2" type="ORF">OIDMADRAFT_45995</name>
</gene>
<evidence type="ECO:0000313" key="3">
    <source>
        <dbReference type="Proteomes" id="UP000054321"/>
    </source>
</evidence>
<dbReference type="STRING" id="913774.A0A0C3C4P0"/>
<keyword evidence="3" id="KW-1185">Reference proteome</keyword>
<dbReference type="HOGENOM" id="CLU_034451_1_0_1"/>
<dbReference type="InterPro" id="IPR050261">
    <property type="entry name" value="FrsA_esterase"/>
</dbReference>
<accession>A0A0C3C4P0</accession>
<dbReference type="SUPFAM" id="SSF53474">
    <property type="entry name" value="alpha/beta-Hydrolases"/>
    <property type="match status" value="1"/>
</dbReference>
<evidence type="ECO:0000313" key="2">
    <source>
        <dbReference type="EMBL" id="KIM93873.1"/>
    </source>
</evidence>
<dbReference type="InParanoid" id="A0A0C3C4P0"/>
<reference evidence="3" key="2">
    <citation type="submission" date="2015-01" db="EMBL/GenBank/DDBJ databases">
        <title>Evolutionary Origins and Diversification of the Mycorrhizal Mutualists.</title>
        <authorList>
            <consortium name="DOE Joint Genome Institute"/>
            <consortium name="Mycorrhizal Genomics Consortium"/>
            <person name="Kohler A."/>
            <person name="Kuo A."/>
            <person name="Nagy L.G."/>
            <person name="Floudas D."/>
            <person name="Copeland A."/>
            <person name="Barry K.W."/>
            <person name="Cichocki N."/>
            <person name="Veneault-Fourrey C."/>
            <person name="LaButti K."/>
            <person name="Lindquist E.A."/>
            <person name="Lipzen A."/>
            <person name="Lundell T."/>
            <person name="Morin E."/>
            <person name="Murat C."/>
            <person name="Riley R."/>
            <person name="Ohm R."/>
            <person name="Sun H."/>
            <person name="Tunlid A."/>
            <person name="Henrissat B."/>
            <person name="Grigoriev I.V."/>
            <person name="Hibbett D.S."/>
            <person name="Martin F."/>
        </authorList>
    </citation>
    <scope>NUCLEOTIDE SEQUENCE [LARGE SCALE GENOMIC DNA]</scope>
    <source>
        <strain evidence="3">Zn</strain>
    </source>
</reference>
<proteinExistence type="predicted"/>
<keyword evidence="1" id="KW-0378">Hydrolase</keyword>
<dbReference type="InterPro" id="IPR010520">
    <property type="entry name" value="FrsA-like"/>
</dbReference>
<reference evidence="2 3" key="1">
    <citation type="submission" date="2014-04" db="EMBL/GenBank/DDBJ databases">
        <authorList>
            <consortium name="DOE Joint Genome Institute"/>
            <person name="Kuo A."/>
            <person name="Martino E."/>
            <person name="Perotto S."/>
            <person name="Kohler A."/>
            <person name="Nagy L.G."/>
            <person name="Floudas D."/>
            <person name="Copeland A."/>
            <person name="Barry K.W."/>
            <person name="Cichocki N."/>
            <person name="Veneault-Fourrey C."/>
            <person name="LaButti K."/>
            <person name="Lindquist E.A."/>
            <person name="Lipzen A."/>
            <person name="Lundell T."/>
            <person name="Morin E."/>
            <person name="Murat C."/>
            <person name="Sun H."/>
            <person name="Tunlid A."/>
            <person name="Henrissat B."/>
            <person name="Grigoriev I.V."/>
            <person name="Hibbett D.S."/>
            <person name="Martin F."/>
            <person name="Nordberg H.P."/>
            <person name="Cantor M.N."/>
            <person name="Hua S.X."/>
        </authorList>
    </citation>
    <scope>NUCLEOTIDE SEQUENCE [LARGE SCALE GENOMIC DNA]</scope>
    <source>
        <strain evidence="2 3">Zn</strain>
    </source>
</reference>
<dbReference type="AlphaFoldDB" id="A0A0C3C4P0"/>
<dbReference type="InterPro" id="IPR029058">
    <property type="entry name" value="AB_hydrolase_fold"/>
</dbReference>
<evidence type="ECO:0008006" key="4">
    <source>
        <dbReference type="Google" id="ProtNLM"/>
    </source>
</evidence>
<dbReference type="Gene3D" id="1.20.1440.110">
    <property type="entry name" value="acylaminoacyl peptidase"/>
    <property type="match status" value="1"/>
</dbReference>
<dbReference type="OrthoDB" id="249703at2759"/>